<keyword evidence="1" id="KW-0805">Transcription regulation</keyword>
<dbReference type="InterPro" id="IPR050109">
    <property type="entry name" value="HTH-type_TetR-like_transc_reg"/>
</dbReference>
<organism evidence="7 8">
    <name type="scientific">Dactylosporangium darangshiense</name>
    <dbReference type="NCBI Taxonomy" id="579108"/>
    <lineage>
        <taxon>Bacteria</taxon>
        <taxon>Bacillati</taxon>
        <taxon>Actinomycetota</taxon>
        <taxon>Actinomycetes</taxon>
        <taxon>Micromonosporales</taxon>
        <taxon>Micromonosporaceae</taxon>
        <taxon>Dactylosporangium</taxon>
    </lineage>
</organism>
<evidence type="ECO:0000259" key="6">
    <source>
        <dbReference type="PROSITE" id="PS50977"/>
    </source>
</evidence>
<dbReference type="PANTHER" id="PTHR30055">
    <property type="entry name" value="HTH-TYPE TRANSCRIPTIONAL REGULATOR RUTR"/>
    <property type="match status" value="1"/>
</dbReference>
<dbReference type="PRINTS" id="PR00455">
    <property type="entry name" value="HTHTETR"/>
</dbReference>
<evidence type="ECO:0000313" key="7">
    <source>
        <dbReference type="EMBL" id="GAA4244624.1"/>
    </source>
</evidence>
<evidence type="ECO:0000313" key="8">
    <source>
        <dbReference type="Proteomes" id="UP001500620"/>
    </source>
</evidence>
<dbReference type="InterPro" id="IPR009057">
    <property type="entry name" value="Homeodomain-like_sf"/>
</dbReference>
<evidence type="ECO:0000256" key="2">
    <source>
        <dbReference type="ARBA" id="ARBA00023125"/>
    </source>
</evidence>
<feature type="DNA-binding region" description="H-T-H motif" evidence="4">
    <location>
        <begin position="44"/>
        <end position="63"/>
    </location>
</feature>
<dbReference type="Pfam" id="PF00440">
    <property type="entry name" value="TetR_N"/>
    <property type="match status" value="1"/>
</dbReference>
<dbReference type="Proteomes" id="UP001500620">
    <property type="component" value="Unassembled WGS sequence"/>
</dbReference>
<dbReference type="PROSITE" id="PS50977">
    <property type="entry name" value="HTH_TETR_2"/>
    <property type="match status" value="1"/>
</dbReference>
<dbReference type="PANTHER" id="PTHR30055:SF234">
    <property type="entry name" value="HTH-TYPE TRANSCRIPTIONAL REGULATOR BETI"/>
    <property type="match status" value="1"/>
</dbReference>
<accession>A0ABP8CXH6</accession>
<proteinExistence type="predicted"/>
<keyword evidence="2 4" id="KW-0238">DNA-binding</keyword>
<sequence>MAGMTMERRRGPGRPRRAEQRDTHAAIMDAATALFARRGYDAVSLRELAAVAGVDVATVQHHAGTKADLYRACFARVFAAEVEALTGAVAAAHEGLQAGPEEAFARLHALLDVFVDFLERVPETTALWLRRWSEPELHADLDVAYSLPLYRTVEEVLIAAADLGLLVEPSPHIAVRSLVWSVHAHVVSAPSRGDERIEFRAFVHRWLDRMYRAG</sequence>
<feature type="domain" description="HTH tetR-type" evidence="6">
    <location>
        <begin position="21"/>
        <end position="81"/>
    </location>
</feature>
<dbReference type="InterPro" id="IPR001647">
    <property type="entry name" value="HTH_TetR"/>
</dbReference>
<name>A0ABP8CXH6_9ACTN</name>
<dbReference type="Gene3D" id="1.10.357.10">
    <property type="entry name" value="Tetracycline Repressor, domain 2"/>
    <property type="match status" value="1"/>
</dbReference>
<keyword evidence="3" id="KW-0804">Transcription</keyword>
<protein>
    <submittedName>
        <fullName evidence="7">TetR/AcrR family transcriptional regulator</fullName>
    </submittedName>
</protein>
<comment type="caution">
    <text evidence="7">The sequence shown here is derived from an EMBL/GenBank/DDBJ whole genome shotgun (WGS) entry which is preliminary data.</text>
</comment>
<reference evidence="8" key="1">
    <citation type="journal article" date="2019" name="Int. J. Syst. Evol. Microbiol.">
        <title>The Global Catalogue of Microorganisms (GCM) 10K type strain sequencing project: providing services to taxonomists for standard genome sequencing and annotation.</title>
        <authorList>
            <consortium name="The Broad Institute Genomics Platform"/>
            <consortium name="The Broad Institute Genome Sequencing Center for Infectious Disease"/>
            <person name="Wu L."/>
            <person name="Ma J."/>
        </authorList>
    </citation>
    <scope>NUCLEOTIDE SEQUENCE [LARGE SCALE GENOMIC DNA]</scope>
    <source>
        <strain evidence="8">JCM 17441</strain>
    </source>
</reference>
<evidence type="ECO:0000256" key="3">
    <source>
        <dbReference type="ARBA" id="ARBA00023163"/>
    </source>
</evidence>
<evidence type="ECO:0000256" key="5">
    <source>
        <dbReference type="SAM" id="MobiDB-lite"/>
    </source>
</evidence>
<keyword evidence="8" id="KW-1185">Reference proteome</keyword>
<dbReference type="EMBL" id="BAABAT010000002">
    <property type="protein sequence ID" value="GAA4244624.1"/>
    <property type="molecule type" value="Genomic_DNA"/>
</dbReference>
<evidence type="ECO:0000256" key="4">
    <source>
        <dbReference type="PROSITE-ProRule" id="PRU00335"/>
    </source>
</evidence>
<dbReference type="Gene3D" id="1.10.10.60">
    <property type="entry name" value="Homeodomain-like"/>
    <property type="match status" value="1"/>
</dbReference>
<evidence type="ECO:0000256" key="1">
    <source>
        <dbReference type="ARBA" id="ARBA00023015"/>
    </source>
</evidence>
<feature type="region of interest" description="Disordered" evidence="5">
    <location>
        <begin position="1"/>
        <end position="22"/>
    </location>
</feature>
<dbReference type="SUPFAM" id="SSF46689">
    <property type="entry name" value="Homeodomain-like"/>
    <property type="match status" value="1"/>
</dbReference>
<gene>
    <name evidence="7" type="ORF">GCM10022255_008390</name>
</gene>